<reference evidence="1" key="1">
    <citation type="submission" date="2019-08" db="EMBL/GenBank/DDBJ databases">
        <authorList>
            <person name="Kucharzyk K."/>
            <person name="Murdoch R.W."/>
            <person name="Higgins S."/>
            <person name="Loffler F."/>
        </authorList>
    </citation>
    <scope>NUCLEOTIDE SEQUENCE</scope>
</reference>
<evidence type="ECO:0000313" key="1">
    <source>
        <dbReference type="EMBL" id="MPL68047.1"/>
    </source>
</evidence>
<dbReference type="AlphaFoldDB" id="A0A644TNQ1"/>
<comment type="caution">
    <text evidence="1">The sequence shown here is derived from an EMBL/GenBank/DDBJ whole genome shotgun (WGS) entry which is preliminary data.</text>
</comment>
<sequence>MNEIKNEIRNIENQTILLTNSTFGLNEIKNEIRGIENTLGNLSFNFNTSIFNQINNTVNIINNTVNNNIFGLNEIKNEIRGIENQTILLTNSTFGLNEIKNEIRGIENQTILLTNSTFGLNEIKNELRGIENTLSNLPKCNVTFNFDTTIFNTINNTVNQINNSVNSNDFGLCEIKNEIRLLVNEIPGQSIDLTTGAVIRSLEARNMVFKVINTSPNTVNITWTVWNYDVCPANCFHNELFTVKPNCSNETDIEIFNPNGNPTLNNYEVTISGIVPGVYVFTASSQSNKQLVASNTFRSGDFLARVFNRTC</sequence>
<name>A0A644TNQ1_9ZZZZ</name>
<organism evidence="1">
    <name type="scientific">bioreactor metagenome</name>
    <dbReference type="NCBI Taxonomy" id="1076179"/>
    <lineage>
        <taxon>unclassified sequences</taxon>
        <taxon>metagenomes</taxon>
        <taxon>ecological metagenomes</taxon>
    </lineage>
</organism>
<dbReference type="EMBL" id="VSSQ01000040">
    <property type="protein sequence ID" value="MPL68047.1"/>
    <property type="molecule type" value="Genomic_DNA"/>
</dbReference>
<proteinExistence type="predicted"/>
<protein>
    <submittedName>
        <fullName evidence="1">Uncharacterized protein</fullName>
    </submittedName>
</protein>
<gene>
    <name evidence="1" type="ORF">SDC9_13760</name>
</gene>
<accession>A0A644TNQ1</accession>